<comment type="subcellular location">
    <subcellularLocation>
        <location evidence="2">Cell inner membrane</location>
        <topology evidence="2">Multi-pass membrane protein</topology>
    </subcellularLocation>
    <subcellularLocation>
        <location evidence="3">Cytoplasm</location>
    </subcellularLocation>
</comment>
<dbReference type="InterPro" id="IPR036095">
    <property type="entry name" value="PTS_EIIB-like_sf"/>
</dbReference>
<feature type="transmembrane region" description="Helical" evidence="15">
    <location>
        <begin position="331"/>
        <end position="352"/>
    </location>
</feature>
<dbReference type="NCBIfam" id="TIGR01427">
    <property type="entry name" value="PTS_IIC_fructo"/>
    <property type="match status" value="1"/>
</dbReference>
<dbReference type="SUPFAM" id="SSF52794">
    <property type="entry name" value="PTS system IIB component-like"/>
    <property type="match status" value="1"/>
</dbReference>
<dbReference type="PANTHER" id="PTHR30505:SF0">
    <property type="entry name" value="FRUCTOSE-LIKE PTS SYSTEM EIIBC COMPONENT-RELATED"/>
    <property type="match status" value="1"/>
</dbReference>
<dbReference type="InterPro" id="IPR003352">
    <property type="entry name" value="PTS_EIIC"/>
</dbReference>
<dbReference type="GO" id="GO:0009401">
    <property type="term" value="P:phosphoenolpyruvate-dependent sugar phosphotransferase system"/>
    <property type="evidence" value="ECO:0007669"/>
    <property type="project" value="UniProtKB-KW"/>
</dbReference>
<feature type="transmembrane region" description="Helical" evidence="15">
    <location>
        <begin position="413"/>
        <end position="440"/>
    </location>
</feature>
<gene>
    <name evidence="19" type="ORF">AL544_008065</name>
</gene>
<evidence type="ECO:0000256" key="1">
    <source>
        <dbReference type="ARBA" id="ARBA00001401"/>
    </source>
</evidence>
<dbReference type="Pfam" id="PF02378">
    <property type="entry name" value="PTS_EIIC"/>
    <property type="match status" value="1"/>
</dbReference>
<dbReference type="Gene3D" id="3.40.930.10">
    <property type="entry name" value="Mannitol-specific EII, Chain A"/>
    <property type="match status" value="1"/>
</dbReference>
<dbReference type="Gene3D" id="3.40.50.2300">
    <property type="match status" value="1"/>
</dbReference>
<dbReference type="GO" id="GO:0005737">
    <property type="term" value="C:cytoplasm"/>
    <property type="evidence" value="ECO:0007669"/>
    <property type="project" value="UniProtKB-SubCell"/>
</dbReference>
<evidence type="ECO:0000256" key="8">
    <source>
        <dbReference type="ARBA" id="ARBA00022597"/>
    </source>
</evidence>
<comment type="caution">
    <text evidence="19">The sequence shown here is derived from an EMBL/GenBank/DDBJ whole genome shotgun (WGS) entry which is preliminary data.</text>
</comment>
<dbReference type="InterPro" id="IPR050864">
    <property type="entry name" value="Bacterial_PTS_Sugar_Transport"/>
</dbReference>
<keyword evidence="10" id="KW-0598">Phosphotransferase system</keyword>
<evidence type="ECO:0000259" key="16">
    <source>
        <dbReference type="PROSITE" id="PS51094"/>
    </source>
</evidence>
<evidence type="ECO:0000259" key="18">
    <source>
        <dbReference type="PROSITE" id="PS51104"/>
    </source>
</evidence>
<dbReference type="PROSITE" id="PS51094">
    <property type="entry name" value="PTS_EIIA_TYPE_2"/>
    <property type="match status" value="1"/>
</dbReference>
<dbReference type="NCBIfam" id="TIGR00829">
    <property type="entry name" value="FRU"/>
    <property type="match status" value="1"/>
</dbReference>
<feature type="domain" description="PTS EIIC type-2" evidence="18">
    <location>
        <begin position="283"/>
        <end position="629"/>
    </location>
</feature>
<dbReference type="GO" id="GO:0022877">
    <property type="term" value="F:protein-N(PI)-phosphohistidine-fructose phosphotransferase system transporter activity"/>
    <property type="evidence" value="ECO:0007669"/>
    <property type="project" value="InterPro"/>
</dbReference>
<keyword evidence="11 15" id="KW-0812">Transmembrane</keyword>
<sequence>MINQLINANLIQLDLQANSKQEVFEELINILHAQGRISEKATFLNDIQAREELGNTGFEDGVAIPHAKSAAVTQPAVAIGVSKKGIDYGAEDGLPSKLFFMIASPDGGDDHHIEVLAELSSKLIEEGFIDAFLNAETSEQALEILLKKSERVTTTAEKSKGLIIGVTGCPAGIAHTYLAAEALEKGAAALGYQIKVETNGSIGVKNSPSAEEIEQAEAIVVACDKQVDLTRFAGKRLIKTNVKAPIRDAQKLINEALNAPSYQADNTSNPSVANKASQARSDLYRFLMNGVSHMIPFVVTGGLLIALALAVGGEPTEAGMAIPPGSMWNQILEVGVVAFTLMIPILAGYIAYAIADRPALAPGLIGGWIANNGSFYGAEAGTGFIGAIVAGLLVGYFVKWITSINYHKFIQPLVPIMIAPITGSLFIAGLFIFVIGAPIASLMDGLTALLTSMSTGNVILLGIVLGGMAGFDMGGPFNKVAFLFSVGMIASGQTQFMGAMACAIPVAPLGMALATAMGRKFDLFEPSEIEAGKAAGAMGLVGISEGAIPFAAQDPMSVIPANVLGSMVAAVMAFSFGITNSVAHGGPVVALLGAMNYPLLALICMAAGAVVTAITCVTLKKLRSQKLAAATA</sequence>
<dbReference type="GO" id="GO:0005886">
    <property type="term" value="C:plasma membrane"/>
    <property type="evidence" value="ECO:0007669"/>
    <property type="project" value="UniProtKB-SubCell"/>
</dbReference>
<keyword evidence="8" id="KW-0762">Sugar transport</keyword>
<feature type="domain" description="PTS EIIB type-2" evidence="17">
    <location>
        <begin position="163"/>
        <end position="258"/>
    </location>
</feature>
<evidence type="ECO:0000259" key="17">
    <source>
        <dbReference type="PROSITE" id="PS51099"/>
    </source>
</evidence>
<keyword evidence="12" id="KW-0418">Kinase</keyword>
<protein>
    <recommendedName>
        <fullName evidence="4">protein-N(pi)-phosphohistidine--D-fructose phosphotransferase</fullName>
        <ecNumber evidence="4">2.7.1.202</ecNumber>
    </recommendedName>
</protein>
<dbReference type="InterPro" id="IPR016152">
    <property type="entry name" value="PTrfase/Anion_transptr"/>
</dbReference>
<keyword evidence="6" id="KW-1003">Cell membrane</keyword>
<evidence type="ECO:0000256" key="6">
    <source>
        <dbReference type="ARBA" id="ARBA00022475"/>
    </source>
</evidence>
<dbReference type="PROSITE" id="PS51104">
    <property type="entry name" value="PTS_EIIC_TYPE_2"/>
    <property type="match status" value="1"/>
</dbReference>
<keyword evidence="20" id="KW-1185">Reference proteome</keyword>
<dbReference type="GO" id="GO:0005351">
    <property type="term" value="F:carbohydrate:proton symporter activity"/>
    <property type="evidence" value="ECO:0007669"/>
    <property type="project" value="InterPro"/>
</dbReference>
<evidence type="ECO:0000313" key="19">
    <source>
        <dbReference type="EMBL" id="PNM56031.1"/>
    </source>
</evidence>
<keyword evidence="13 15" id="KW-1133">Transmembrane helix</keyword>
<feature type="domain" description="PTS EIIA type-2" evidence="16">
    <location>
        <begin position="4"/>
        <end position="148"/>
    </location>
</feature>
<organism evidence="19 20">
    <name type="scientific">Vibrio mimicus</name>
    <dbReference type="NCBI Taxonomy" id="674"/>
    <lineage>
        <taxon>Bacteria</taxon>
        <taxon>Pseudomonadati</taxon>
        <taxon>Pseudomonadota</taxon>
        <taxon>Gammaproteobacteria</taxon>
        <taxon>Vibrionales</taxon>
        <taxon>Vibrionaceae</taxon>
        <taxon>Vibrio</taxon>
    </lineage>
</organism>
<evidence type="ECO:0000256" key="15">
    <source>
        <dbReference type="SAM" id="Phobius"/>
    </source>
</evidence>
<dbReference type="FunFam" id="3.40.50.2300:FF:000014">
    <property type="entry name" value="PTS system fructose-like transporter subunit IIB"/>
    <property type="match status" value="1"/>
</dbReference>
<dbReference type="GO" id="GO:0090563">
    <property type="term" value="F:protein-phosphocysteine-sugar phosphotransferase activity"/>
    <property type="evidence" value="ECO:0007669"/>
    <property type="project" value="TreeGrafter"/>
</dbReference>
<dbReference type="InterPro" id="IPR002178">
    <property type="entry name" value="PTS_EIIA_type-2_dom"/>
</dbReference>
<proteinExistence type="predicted"/>
<evidence type="ECO:0000256" key="4">
    <source>
        <dbReference type="ARBA" id="ARBA00012799"/>
    </source>
</evidence>
<dbReference type="InterPro" id="IPR004715">
    <property type="entry name" value="PTS_IIA_fruc"/>
</dbReference>
<dbReference type="InterPro" id="IPR003353">
    <property type="entry name" value="PTS_IIB_fruc"/>
</dbReference>
<dbReference type="InterPro" id="IPR003501">
    <property type="entry name" value="PTS_EIIB_2/3"/>
</dbReference>
<evidence type="ECO:0000313" key="20">
    <source>
        <dbReference type="Proteomes" id="UP000053748"/>
    </source>
</evidence>
<feature type="transmembrane region" description="Helical" evidence="15">
    <location>
        <begin position="446"/>
        <end position="469"/>
    </location>
</feature>
<dbReference type="InterPro" id="IPR013011">
    <property type="entry name" value="PTS_EIIB_2"/>
</dbReference>
<keyword evidence="9" id="KW-0808">Transferase</keyword>
<comment type="catalytic activity">
    <reaction evidence="1">
        <text>D-fructose(out) + N(pros)-phospho-L-histidyl-[protein] = D-fructose 1-phosphate(in) + L-histidyl-[protein]</text>
        <dbReference type="Rhea" id="RHEA:49252"/>
        <dbReference type="Rhea" id="RHEA-COMP:9745"/>
        <dbReference type="Rhea" id="RHEA-COMP:9746"/>
        <dbReference type="ChEBI" id="CHEBI:29979"/>
        <dbReference type="ChEBI" id="CHEBI:37721"/>
        <dbReference type="ChEBI" id="CHEBI:58674"/>
        <dbReference type="ChEBI" id="CHEBI:64837"/>
        <dbReference type="EC" id="2.7.1.202"/>
    </reaction>
</comment>
<evidence type="ECO:0000256" key="5">
    <source>
        <dbReference type="ARBA" id="ARBA00022448"/>
    </source>
</evidence>
<dbReference type="InterPro" id="IPR006327">
    <property type="entry name" value="PTS_IIC_fruc"/>
</dbReference>
<dbReference type="Proteomes" id="UP000053748">
    <property type="component" value="Unassembled WGS sequence"/>
</dbReference>
<evidence type="ECO:0000256" key="9">
    <source>
        <dbReference type="ARBA" id="ARBA00022679"/>
    </source>
</evidence>
<keyword evidence="14 15" id="KW-0472">Membrane</keyword>
<evidence type="ECO:0000256" key="7">
    <source>
        <dbReference type="ARBA" id="ARBA00022553"/>
    </source>
</evidence>
<feature type="transmembrane region" description="Helical" evidence="15">
    <location>
        <begin position="534"/>
        <end position="552"/>
    </location>
</feature>
<feature type="transmembrane region" description="Helical" evidence="15">
    <location>
        <begin position="599"/>
        <end position="619"/>
    </location>
</feature>
<dbReference type="FunFam" id="3.40.930.10:FF:000009">
    <property type="entry name" value="PTS system, fructose specific IIABC component"/>
    <property type="match status" value="1"/>
</dbReference>
<dbReference type="CDD" id="cd00211">
    <property type="entry name" value="PTS_IIA_fru"/>
    <property type="match status" value="1"/>
</dbReference>
<dbReference type="NCBIfam" id="TIGR00848">
    <property type="entry name" value="fruA"/>
    <property type="match status" value="1"/>
</dbReference>
<feature type="transmembrane region" description="Helical" evidence="15">
    <location>
        <begin position="384"/>
        <end position="401"/>
    </location>
</feature>
<dbReference type="SUPFAM" id="SSF55804">
    <property type="entry name" value="Phoshotransferase/anion transport protein"/>
    <property type="match status" value="1"/>
</dbReference>
<evidence type="ECO:0000256" key="13">
    <source>
        <dbReference type="ARBA" id="ARBA00022989"/>
    </source>
</evidence>
<dbReference type="Pfam" id="PF02302">
    <property type="entry name" value="PTS_IIB"/>
    <property type="match status" value="1"/>
</dbReference>
<keyword evidence="7" id="KW-0597">Phosphoprotein</keyword>
<dbReference type="GO" id="GO:0016301">
    <property type="term" value="F:kinase activity"/>
    <property type="evidence" value="ECO:0007669"/>
    <property type="project" value="UniProtKB-KW"/>
</dbReference>
<dbReference type="EMBL" id="LOSJ02000002">
    <property type="protein sequence ID" value="PNM56031.1"/>
    <property type="molecule type" value="Genomic_DNA"/>
</dbReference>
<dbReference type="AlphaFoldDB" id="A0A2J9UWZ7"/>
<evidence type="ECO:0000256" key="2">
    <source>
        <dbReference type="ARBA" id="ARBA00004429"/>
    </source>
</evidence>
<dbReference type="CDD" id="cd05569">
    <property type="entry name" value="PTS_IIB_fructose"/>
    <property type="match status" value="1"/>
</dbReference>
<accession>A0A2J9UWZ7</accession>
<dbReference type="EC" id="2.7.1.202" evidence="4"/>
<dbReference type="InterPro" id="IPR013014">
    <property type="entry name" value="PTS_EIIC_2"/>
</dbReference>
<feature type="transmembrane region" description="Helical" evidence="15">
    <location>
        <begin position="559"/>
        <end position="579"/>
    </location>
</feature>
<dbReference type="RefSeq" id="WP_000609967.1">
    <property type="nucleotide sequence ID" value="NZ_CAWMSS010000001.1"/>
</dbReference>
<evidence type="ECO:0000256" key="10">
    <source>
        <dbReference type="ARBA" id="ARBA00022683"/>
    </source>
</evidence>
<reference evidence="19" key="1">
    <citation type="submission" date="2017-12" db="EMBL/GenBank/DDBJ databases">
        <title>FDA dAtabase for Regulatory Grade micrObial Sequences (FDA-ARGOS): Supporting development and validation of Infectious Disease Dx tests.</title>
        <authorList>
            <person name="Hoffmann M."/>
            <person name="Allard M."/>
            <person name="Evans P."/>
            <person name="Brown E."/>
            <person name="Tallon L.J."/>
            <person name="Sadzewicz L."/>
            <person name="Sengamalay N."/>
            <person name="Ott S."/>
            <person name="Godinez A."/>
            <person name="Nagaraj S."/>
            <person name="Vavikolanu K."/>
            <person name="Aluvathingal J."/>
            <person name="Nadendla S."/>
            <person name="Hobson J."/>
            <person name="Sichtig H."/>
        </authorList>
    </citation>
    <scope>NUCLEOTIDE SEQUENCE [LARGE SCALE GENOMIC DNA]</scope>
    <source>
        <strain evidence="19">FDAARGOS_113</strain>
    </source>
</reference>
<evidence type="ECO:0000256" key="11">
    <source>
        <dbReference type="ARBA" id="ARBA00022692"/>
    </source>
</evidence>
<dbReference type="OrthoDB" id="9782569at2"/>
<dbReference type="Pfam" id="PF00359">
    <property type="entry name" value="PTS_EIIA_2"/>
    <property type="match status" value="1"/>
</dbReference>
<dbReference type="PROSITE" id="PS51099">
    <property type="entry name" value="PTS_EIIB_TYPE_2"/>
    <property type="match status" value="1"/>
</dbReference>
<dbReference type="PANTHER" id="PTHR30505">
    <property type="entry name" value="FRUCTOSE-LIKE PERMEASE"/>
    <property type="match status" value="1"/>
</dbReference>
<dbReference type="STRING" id="674.VM_05930"/>
<feature type="transmembrane region" description="Helical" evidence="15">
    <location>
        <begin position="481"/>
        <end position="514"/>
    </location>
</feature>
<evidence type="ECO:0000256" key="3">
    <source>
        <dbReference type="ARBA" id="ARBA00004496"/>
    </source>
</evidence>
<feature type="transmembrane region" description="Helical" evidence="15">
    <location>
        <begin position="286"/>
        <end position="311"/>
    </location>
</feature>
<keyword evidence="5" id="KW-0813">Transport</keyword>
<evidence type="ECO:0000256" key="12">
    <source>
        <dbReference type="ARBA" id="ARBA00022777"/>
    </source>
</evidence>
<evidence type="ECO:0000256" key="14">
    <source>
        <dbReference type="ARBA" id="ARBA00023136"/>
    </source>
</evidence>
<name>A0A2J9UWZ7_VIBMI</name>